<feature type="repeat" description="TPR" evidence="3">
    <location>
        <begin position="890"/>
        <end position="923"/>
    </location>
</feature>
<dbReference type="InterPro" id="IPR019734">
    <property type="entry name" value="TPR_rpt"/>
</dbReference>
<keyword evidence="4" id="KW-0175">Coiled coil</keyword>
<feature type="compositionally biased region" description="Polar residues" evidence="5">
    <location>
        <begin position="824"/>
        <end position="833"/>
    </location>
</feature>
<dbReference type="GO" id="GO:0003341">
    <property type="term" value="P:cilium movement"/>
    <property type="evidence" value="ECO:0007669"/>
    <property type="project" value="TreeGrafter"/>
</dbReference>
<dbReference type="SMART" id="SM00028">
    <property type="entry name" value="TPR"/>
    <property type="match status" value="6"/>
</dbReference>
<keyword evidence="2 3" id="KW-0802">TPR repeat</keyword>
<evidence type="ECO:0000256" key="2">
    <source>
        <dbReference type="ARBA" id="ARBA00022803"/>
    </source>
</evidence>
<dbReference type="Pfam" id="PF13181">
    <property type="entry name" value="TPR_8"/>
    <property type="match status" value="2"/>
</dbReference>
<dbReference type="InterPro" id="IPR000008">
    <property type="entry name" value="C2_dom"/>
</dbReference>
<comment type="caution">
    <text evidence="7">The sequence shown here is derived from an EMBL/GenBank/DDBJ whole genome shotgun (WGS) entry which is preliminary data.</text>
</comment>
<dbReference type="GO" id="GO:0070062">
    <property type="term" value="C:extracellular exosome"/>
    <property type="evidence" value="ECO:0007669"/>
    <property type="project" value="TreeGrafter"/>
</dbReference>
<proteinExistence type="predicted"/>
<dbReference type="PANTHER" id="PTHR44314:SF1">
    <property type="entry name" value="CILIA- AND FLAGELLA-ASSOCIATED PROTEIN 70"/>
    <property type="match status" value="1"/>
</dbReference>
<dbReference type="OrthoDB" id="10262375at2759"/>
<dbReference type="PANTHER" id="PTHR44314">
    <property type="entry name" value="CILIA- AND FLAGELLA-ASSOCIATED PROTEIN 70"/>
    <property type="match status" value="1"/>
</dbReference>
<feature type="coiled-coil region" evidence="4">
    <location>
        <begin position="750"/>
        <end position="781"/>
    </location>
</feature>
<protein>
    <recommendedName>
        <fullName evidence="6">C2 domain-containing protein</fullName>
    </recommendedName>
</protein>
<evidence type="ECO:0000256" key="5">
    <source>
        <dbReference type="SAM" id="MobiDB-lite"/>
    </source>
</evidence>
<evidence type="ECO:0000256" key="4">
    <source>
        <dbReference type="SAM" id="Coils"/>
    </source>
</evidence>
<sequence>MTDEAEALHIRPPEPIVVSVLRARNLRGSKGDNLQCFVKVEFGDRTLGESSKQECIPESPAEFNFSANIMFSFDDPISLDEILQKPVVVTVYEVLTKEKKSKEEKSVILGQCCIDLLPLVQGSVEISRSLQLSGVTESPADTVPFNEPKGEIDIRVAVSEPLFDEFQISEGNMLTISVGSLYSPPESWMITGVNHSYGVALPVPLTADKELPVLFANGKLKSPQEKEGPKKQKRWAVPGTAIGNAVFMPDRFMFSDPVENEDGDFKGKDDLEHRKFSEQERNRVTWNMERRFYLQRSALKNFQDTITKNYYWPVEVIRLPHTSTTKGKKEEESSLAFHGLALINLSSLLYPGVSRVKGAFRVIGFSETVLAEKTKRQGGVVEDAVKFSSTSPHKYSAASTHRKLTKNMDNKDSKKTNQLRSDTALDVDTMTAITAEGQQYTDAKSYIMIEFCLDKPLIPKRTTEALIKRVAELIPPRPLYPKRTDRAQKAVEDYHAQVAIIAEIVLDNFRDMFADELKDSGPQSPDVMEQRRQQFVYELNTTGKYFAIKEQLKHSVVKIVREKYLRTTNFEDKGELQTFLSELYVYLVDQMHVSLSKVLAYEDQPAVPKPLKDSNQLKHFAFEAEINHNFELAETYYKERIARNKADTDSWFDYGTFNLYIGNIPKAEECFKECLSTNPKHLQSLLVYGIVCVISDKNEIAETFFETATCIHCKSVLAWTMLGLFYDAVSNEIGAEMAYAEANRLNDKKILAFTQAMREKEEELQEQKRKEQEKIAGESKREEILMAVDEGGLSVQAVDPKLGNIQKSTPALAKQISPAIRQAPSVSPSTLSRPSGKPGSEEPIQHDLTSVLPSSIFMEAVDWLLQVKAISFTERALGHELLTITGGPKLDFYIAMAKLYILKGDYSEAENNLNEALQLDIKNQDTWALMGHVKFLKGDKPGARDCYERTLSFVNDASETHSLYLRLASIYLHENKYQEAKKIYLMACKKNPSCVTWLGVGTACYRLGELSEAEDALSEANMLNNLDPEVWAYLSLVCLKTNRCHQAEQAYKYAIKLKLEEGPLLAEIHGEQARYGFGNPSF</sequence>
<feature type="repeat" description="TPR" evidence="3">
    <location>
        <begin position="961"/>
        <end position="994"/>
    </location>
</feature>
<evidence type="ECO:0000313" key="7">
    <source>
        <dbReference type="EMBL" id="CAG5132206.1"/>
    </source>
</evidence>
<dbReference type="CDD" id="cd00030">
    <property type="entry name" value="C2"/>
    <property type="match status" value="1"/>
</dbReference>
<dbReference type="EMBL" id="CAJHNH020005157">
    <property type="protein sequence ID" value="CAG5132206.1"/>
    <property type="molecule type" value="Genomic_DNA"/>
</dbReference>
<dbReference type="GO" id="GO:0060271">
    <property type="term" value="P:cilium assembly"/>
    <property type="evidence" value="ECO:0007669"/>
    <property type="project" value="TreeGrafter"/>
</dbReference>
<feature type="region of interest" description="Disordered" evidence="5">
    <location>
        <begin position="817"/>
        <end position="845"/>
    </location>
</feature>
<dbReference type="InterPro" id="IPR011990">
    <property type="entry name" value="TPR-like_helical_dom_sf"/>
</dbReference>
<feature type="repeat" description="TPR" evidence="3">
    <location>
        <begin position="648"/>
        <end position="681"/>
    </location>
</feature>
<accession>A0A8S3ZZJ3</accession>
<dbReference type="Proteomes" id="UP000678393">
    <property type="component" value="Unassembled WGS sequence"/>
</dbReference>
<reference evidence="7" key="1">
    <citation type="submission" date="2021-04" db="EMBL/GenBank/DDBJ databases">
        <authorList>
            <consortium name="Molecular Ecology Group"/>
        </authorList>
    </citation>
    <scope>NUCLEOTIDE SEQUENCE</scope>
</reference>
<evidence type="ECO:0000313" key="8">
    <source>
        <dbReference type="Proteomes" id="UP000678393"/>
    </source>
</evidence>
<dbReference type="Gene3D" id="1.25.40.10">
    <property type="entry name" value="Tetratricopeptide repeat domain"/>
    <property type="match status" value="3"/>
</dbReference>
<name>A0A8S3ZZJ3_9EUPU</name>
<keyword evidence="8" id="KW-1185">Reference proteome</keyword>
<evidence type="ECO:0000259" key="6">
    <source>
        <dbReference type="PROSITE" id="PS50004"/>
    </source>
</evidence>
<evidence type="ECO:0000256" key="3">
    <source>
        <dbReference type="PROSITE-ProRule" id="PRU00339"/>
    </source>
</evidence>
<feature type="domain" description="C2" evidence="6">
    <location>
        <begin position="1"/>
        <end position="130"/>
    </location>
</feature>
<dbReference type="InterPro" id="IPR052628">
    <property type="entry name" value="CFAP70"/>
</dbReference>
<gene>
    <name evidence="7" type="ORF">CUNI_LOCUS17764</name>
</gene>
<dbReference type="AlphaFoldDB" id="A0A8S3ZZJ3"/>
<evidence type="ECO:0000256" key="1">
    <source>
        <dbReference type="ARBA" id="ARBA00022737"/>
    </source>
</evidence>
<dbReference type="GO" id="GO:0031514">
    <property type="term" value="C:motile cilium"/>
    <property type="evidence" value="ECO:0007669"/>
    <property type="project" value="TreeGrafter"/>
</dbReference>
<keyword evidence="1" id="KW-0677">Repeat</keyword>
<dbReference type="PROSITE" id="PS50005">
    <property type="entry name" value="TPR"/>
    <property type="match status" value="3"/>
</dbReference>
<dbReference type="PROSITE" id="PS50004">
    <property type="entry name" value="C2"/>
    <property type="match status" value="1"/>
</dbReference>
<dbReference type="SUPFAM" id="SSF48452">
    <property type="entry name" value="TPR-like"/>
    <property type="match status" value="2"/>
</dbReference>
<organism evidence="7 8">
    <name type="scientific">Candidula unifasciata</name>
    <dbReference type="NCBI Taxonomy" id="100452"/>
    <lineage>
        <taxon>Eukaryota</taxon>
        <taxon>Metazoa</taxon>
        <taxon>Spiralia</taxon>
        <taxon>Lophotrochozoa</taxon>
        <taxon>Mollusca</taxon>
        <taxon>Gastropoda</taxon>
        <taxon>Heterobranchia</taxon>
        <taxon>Euthyneura</taxon>
        <taxon>Panpulmonata</taxon>
        <taxon>Eupulmonata</taxon>
        <taxon>Stylommatophora</taxon>
        <taxon>Helicina</taxon>
        <taxon>Helicoidea</taxon>
        <taxon>Geomitridae</taxon>
        <taxon>Candidula</taxon>
    </lineage>
</organism>